<reference evidence="1" key="2">
    <citation type="submission" date="2020-09" db="EMBL/GenBank/DDBJ databases">
        <authorList>
            <person name="Sun Q."/>
            <person name="Zhou Y."/>
        </authorList>
    </citation>
    <scope>NUCLEOTIDE SEQUENCE</scope>
    <source>
        <strain evidence="1">CGMCC 4.3508</strain>
    </source>
</reference>
<proteinExistence type="predicted"/>
<organism evidence="1 2">
    <name type="scientific">Nocardia jinanensis</name>
    <dbReference type="NCBI Taxonomy" id="382504"/>
    <lineage>
        <taxon>Bacteria</taxon>
        <taxon>Bacillati</taxon>
        <taxon>Actinomycetota</taxon>
        <taxon>Actinomycetes</taxon>
        <taxon>Mycobacteriales</taxon>
        <taxon>Nocardiaceae</taxon>
        <taxon>Nocardia</taxon>
    </lineage>
</organism>
<sequence length="297" mass="33184">MTPDPLRSWHDRIFFLLLGLRDIDLKGSGVRLDHSRRSLVELEREVLERFAGPEDLRRPGPQEFVDGLTAYIGETLMRAAGGKWVWGQKRSALGGAYGPVASADPVLALDPVAPVELLVDVVTARSGDRLTGTYDRWARAVESYRGSDRLWQPEKQRTMADDPLEETEALRSWLEEQETGFPGWVADFGAGCVWDFDPASLPALEEVLRRSVDGPAELSEPGHSRLRDGAAWYLGETFRRRLGGRWIKLKQAGNRNFPTMRGLGPRQTHRLTPVLALESALENPGRLSERFAAVSET</sequence>
<evidence type="ECO:0000313" key="1">
    <source>
        <dbReference type="EMBL" id="GGL45795.1"/>
    </source>
</evidence>
<evidence type="ECO:0000313" key="2">
    <source>
        <dbReference type="Proteomes" id="UP000638263"/>
    </source>
</evidence>
<keyword evidence="2" id="KW-1185">Reference proteome</keyword>
<dbReference type="Proteomes" id="UP000638263">
    <property type="component" value="Unassembled WGS sequence"/>
</dbReference>
<gene>
    <name evidence="1" type="ORF">GCM10011588_70680</name>
</gene>
<name>A0A917RYR8_9NOCA</name>
<comment type="caution">
    <text evidence="1">The sequence shown here is derived from an EMBL/GenBank/DDBJ whole genome shotgun (WGS) entry which is preliminary data.</text>
</comment>
<protein>
    <submittedName>
        <fullName evidence="1">Uncharacterized protein</fullName>
    </submittedName>
</protein>
<dbReference type="AlphaFoldDB" id="A0A917RYR8"/>
<reference evidence="1" key="1">
    <citation type="journal article" date="2014" name="Int. J. Syst. Evol. Microbiol.">
        <title>Complete genome sequence of Corynebacterium casei LMG S-19264T (=DSM 44701T), isolated from a smear-ripened cheese.</title>
        <authorList>
            <consortium name="US DOE Joint Genome Institute (JGI-PGF)"/>
            <person name="Walter F."/>
            <person name="Albersmeier A."/>
            <person name="Kalinowski J."/>
            <person name="Ruckert C."/>
        </authorList>
    </citation>
    <scope>NUCLEOTIDE SEQUENCE</scope>
    <source>
        <strain evidence="1">CGMCC 4.3508</strain>
    </source>
</reference>
<dbReference type="EMBL" id="BMMH01000041">
    <property type="protein sequence ID" value="GGL45795.1"/>
    <property type="molecule type" value="Genomic_DNA"/>
</dbReference>
<accession>A0A917RYR8</accession>